<feature type="region of interest" description="Disordered" evidence="1">
    <location>
        <begin position="111"/>
        <end position="144"/>
    </location>
</feature>
<evidence type="ECO:0000256" key="1">
    <source>
        <dbReference type="SAM" id="MobiDB-lite"/>
    </source>
</evidence>
<dbReference type="Proteomes" id="UP001190700">
    <property type="component" value="Unassembled WGS sequence"/>
</dbReference>
<sequence>MPNVAIHRSSTPQIGFDWPVVWVVSASQTLIGGLQQHRTGVLQEMVDEDADKYKEVDVALDHVLDEAESAGRGDPGPAHGEEGAWRTEGEALALMDRAWEDAVAEADYAMQPASDAPPGGPLGPGGFGTSPERSKLIPRGGAGRGWKNTAPHLLESIEDMSQEWVAADLWRAQRQGPGIVDAQSEGVSVGGQSVDVGGGCQPAGMPRTHLGEGSLSGFEHACLSHALWAWQERHLNSCIFSWMRDKLEFYGNQGPGGCAAFG</sequence>
<evidence type="ECO:0000313" key="3">
    <source>
        <dbReference type="Proteomes" id="UP001190700"/>
    </source>
</evidence>
<organism evidence="2 3">
    <name type="scientific">Cymbomonas tetramitiformis</name>
    <dbReference type="NCBI Taxonomy" id="36881"/>
    <lineage>
        <taxon>Eukaryota</taxon>
        <taxon>Viridiplantae</taxon>
        <taxon>Chlorophyta</taxon>
        <taxon>Pyramimonadophyceae</taxon>
        <taxon>Pyramimonadales</taxon>
        <taxon>Pyramimonadaceae</taxon>
        <taxon>Cymbomonas</taxon>
    </lineage>
</organism>
<keyword evidence="3" id="KW-1185">Reference proteome</keyword>
<reference evidence="2 3" key="1">
    <citation type="journal article" date="2015" name="Genome Biol. Evol.">
        <title>Comparative Genomics of a Bacterivorous Green Alga Reveals Evolutionary Causalities and Consequences of Phago-Mixotrophic Mode of Nutrition.</title>
        <authorList>
            <person name="Burns J.A."/>
            <person name="Paasch A."/>
            <person name="Narechania A."/>
            <person name="Kim E."/>
        </authorList>
    </citation>
    <scope>NUCLEOTIDE SEQUENCE [LARGE SCALE GENOMIC DNA]</scope>
    <source>
        <strain evidence="2 3">PLY_AMNH</strain>
    </source>
</reference>
<proteinExistence type="predicted"/>
<dbReference type="EMBL" id="LGRX02012098">
    <property type="protein sequence ID" value="KAK3267953.1"/>
    <property type="molecule type" value="Genomic_DNA"/>
</dbReference>
<comment type="caution">
    <text evidence="2">The sequence shown here is derived from an EMBL/GenBank/DDBJ whole genome shotgun (WGS) entry which is preliminary data.</text>
</comment>
<evidence type="ECO:0000313" key="2">
    <source>
        <dbReference type="EMBL" id="KAK3267953.1"/>
    </source>
</evidence>
<dbReference type="AlphaFoldDB" id="A0AAE0FY89"/>
<protein>
    <submittedName>
        <fullName evidence="2">Uncharacterized protein</fullName>
    </submittedName>
</protein>
<gene>
    <name evidence="2" type="ORF">CYMTET_23518</name>
</gene>
<name>A0AAE0FY89_9CHLO</name>
<accession>A0AAE0FY89</accession>